<dbReference type="Gene3D" id="1.10.357.10">
    <property type="entry name" value="Tetracycline Repressor, domain 2"/>
    <property type="match status" value="1"/>
</dbReference>
<evidence type="ECO:0000259" key="3">
    <source>
        <dbReference type="PROSITE" id="PS50977"/>
    </source>
</evidence>
<dbReference type="EMBL" id="NPDN01000004">
    <property type="protein sequence ID" value="PJZ25681.1"/>
    <property type="molecule type" value="Genomic_DNA"/>
</dbReference>
<feature type="DNA-binding region" description="H-T-H motif" evidence="2">
    <location>
        <begin position="38"/>
        <end position="57"/>
    </location>
</feature>
<dbReference type="OrthoDB" id="342396at2"/>
<dbReference type="InterPro" id="IPR009057">
    <property type="entry name" value="Homeodomain-like_sf"/>
</dbReference>
<comment type="caution">
    <text evidence="4">The sequence shown here is derived from an EMBL/GenBank/DDBJ whole genome shotgun (WGS) entry which is preliminary data.</text>
</comment>
<evidence type="ECO:0000256" key="2">
    <source>
        <dbReference type="PROSITE-ProRule" id="PRU00335"/>
    </source>
</evidence>
<dbReference type="Gene3D" id="1.10.10.60">
    <property type="entry name" value="Homeodomain-like"/>
    <property type="match status" value="1"/>
</dbReference>
<organism evidence="4 5">
    <name type="scientific">Leptospira hartskeerlii</name>
    <dbReference type="NCBI Taxonomy" id="2023177"/>
    <lineage>
        <taxon>Bacteria</taxon>
        <taxon>Pseudomonadati</taxon>
        <taxon>Spirochaetota</taxon>
        <taxon>Spirochaetia</taxon>
        <taxon>Leptospirales</taxon>
        <taxon>Leptospiraceae</taxon>
        <taxon>Leptospira</taxon>
    </lineage>
</organism>
<evidence type="ECO:0000313" key="4">
    <source>
        <dbReference type="EMBL" id="PJZ25681.1"/>
    </source>
</evidence>
<dbReference type="SUPFAM" id="SSF48498">
    <property type="entry name" value="Tetracyclin repressor-like, C-terminal domain"/>
    <property type="match status" value="1"/>
</dbReference>
<dbReference type="InterPro" id="IPR036271">
    <property type="entry name" value="Tet_transcr_reg_TetR-rel_C_sf"/>
</dbReference>
<dbReference type="Pfam" id="PF00440">
    <property type="entry name" value="TetR_N"/>
    <property type="match status" value="1"/>
</dbReference>
<proteinExistence type="predicted"/>
<evidence type="ECO:0000313" key="5">
    <source>
        <dbReference type="Proteomes" id="UP000232196"/>
    </source>
</evidence>
<sequence>MMQDASIPKRRARNSLNQAEIVQASLEIINQEGVDGFSMRRISKKLGCSIASPYSYFKGQQEILGLVIFEGERRLAEMISSSRTVGNTTFKRLTSIAEAYFNFSGKNRELHKAMGKTSFRRRYKKTFPILSLGYRIFLRTIRDGVYSKEFQISSREIPLIARAMYSWIYGIVSLVSEDSSGRRNKEDSLQEGISLFHKLLLRESS</sequence>
<feature type="domain" description="HTH tetR-type" evidence="3">
    <location>
        <begin position="15"/>
        <end position="75"/>
    </location>
</feature>
<name>A0A2M9XDB0_9LEPT</name>
<keyword evidence="5" id="KW-1185">Reference proteome</keyword>
<dbReference type="Proteomes" id="UP000232196">
    <property type="component" value="Unassembled WGS sequence"/>
</dbReference>
<dbReference type="AlphaFoldDB" id="A0A2M9XDB0"/>
<dbReference type="InterPro" id="IPR050624">
    <property type="entry name" value="HTH-type_Tx_Regulator"/>
</dbReference>
<evidence type="ECO:0000256" key="1">
    <source>
        <dbReference type="ARBA" id="ARBA00023125"/>
    </source>
</evidence>
<reference evidence="4 5" key="1">
    <citation type="submission" date="2017-07" db="EMBL/GenBank/DDBJ databases">
        <title>Leptospira spp. isolated from tropical soils.</title>
        <authorList>
            <person name="Thibeaux R."/>
            <person name="Iraola G."/>
            <person name="Ferres I."/>
            <person name="Bierque E."/>
            <person name="Girault D."/>
            <person name="Soupe-Gilbert M.-E."/>
            <person name="Picardeau M."/>
            <person name="Goarant C."/>
        </authorList>
    </citation>
    <scope>NUCLEOTIDE SEQUENCE [LARGE SCALE GENOMIC DNA]</scope>
    <source>
        <strain evidence="4 5">MCA1-C-A1</strain>
    </source>
</reference>
<accession>A0A2M9XDB0</accession>
<dbReference type="PROSITE" id="PS50977">
    <property type="entry name" value="HTH_TETR_2"/>
    <property type="match status" value="1"/>
</dbReference>
<gene>
    <name evidence="4" type="ORF">CH357_08495</name>
</gene>
<dbReference type="RefSeq" id="WP_100706324.1">
    <property type="nucleotide sequence ID" value="NZ_NPDL01000001.1"/>
</dbReference>
<dbReference type="InterPro" id="IPR001647">
    <property type="entry name" value="HTH_TetR"/>
</dbReference>
<dbReference type="GO" id="GO:0003677">
    <property type="term" value="F:DNA binding"/>
    <property type="evidence" value="ECO:0007669"/>
    <property type="project" value="UniProtKB-UniRule"/>
</dbReference>
<dbReference type="PANTHER" id="PTHR43479:SF11">
    <property type="entry name" value="ACREF_ENVCD OPERON REPRESSOR-RELATED"/>
    <property type="match status" value="1"/>
</dbReference>
<protein>
    <recommendedName>
        <fullName evidence="3">HTH tetR-type domain-containing protein</fullName>
    </recommendedName>
</protein>
<keyword evidence="1 2" id="KW-0238">DNA-binding</keyword>
<dbReference type="PANTHER" id="PTHR43479">
    <property type="entry name" value="ACREF/ENVCD OPERON REPRESSOR-RELATED"/>
    <property type="match status" value="1"/>
</dbReference>
<dbReference type="SUPFAM" id="SSF46689">
    <property type="entry name" value="Homeodomain-like"/>
    <property type="match status" value="1"/>
</dbReference>